<dbReference type="OrthoDB" id="7869153at2"/>
<gene>
    <name evidence="1" type="ORF">DCC39_14735</name>
</gene>
<sequence length="457" mass="52272">MGTPLPLVKDESSKNCFFVPLSYFEKLNKKGTIPNEISFGTNTAACEIIPHSHSEKWLLSANLWETLSIPFETSVHVIHTDNMLHIGPLIGIFTAGFTSQPHRPLGARSFLFAKYLTSAQSVGGYYFIFGSHQINWESGMIHGLYYTKKGWEKRSSPFPHVVYDRIPNRRAEKLPILQDVKKRMENDYFIPWFNSGFFNKWSIYEKLQTNDAVSSYLPETILNPSIQEIEHLLDKYQHIYVKPADGSLGIGVHHIIKRSADNHYYCRFRKDEKNFLQRYKKLNELIESLFNENRLETMVAQQGITLLKMNKRPLDFRIHANKDIDGKWRISAIAAKISGRNSVTTHIASGAKVKTVHELSAENESFPPLIKKLQHAALTLSKAFDENIDGYNGEIGFDMGIDVNGKIWMFEANSKPGRSIFTHPRLKEEEFVTRKLPFEYGVFLAETALTKPGLILS</sequence>
<dbReference type="RefSeq" id="WP_116555666.1">
    <property type="nucleotide sequence ID" value="NZ_QCZG01000036.1"/>
</dbReference>
<dbReference type="Pfam" id="PF14398">
    <property type="entry name" value="ATPgrasp_YheCD"/>
    <property type="match status" value="1"/>
</dbReference>
<keyword evidence="2" id="KW-1185">Reference proteome</keyword>
<dbReference type="EMBL" id="QCZG01000036">
    <property type="protein sequence ID" value="PWA08531.1"/>
    <property type="molecule type" value="Genomic_DNA"/>
</dbReference>
<evidence type="ECO:0000313" key="2">
    <source>
        <dbReference type="Proteomes" id="UP000245998"/>
    </source>
</evidence>
<organism evidence="1 2">
    <name type="scientific">Pueribacillus theae</name>
    <dbReference type="NCBI Taxonomy" id="2171751"/>
    <lineage>
        <taxon>Bacteria</taxon>
        <taxon>Bacillati</taxon>
        <taxon>Bacillota</taxon>
        <taxon>Bacilli</taxon>
        <taxon>Bacillales</taxon>
        <taxon>Bacillaceae</taxon>
        <taxon>Pueribacillus</taxon>
    </lineage>
</organism>
<evidence type="ECO:0000313" key="1">
    <source>
        <dbReference type="EMBL" id="PWA08531.1"/>
    </source>
</evidence>
<dbReference type="SUPFAM" id="SSF56059">
    <property type="entry name" value="Glutathione synthetase ATP-binding domain-like"/>
    <property type="match status" value="1"/>
</dbReference>
<proteinExistence type="predicted"/>
<dbReference type="AlphaFoldDB" id="A0A2U1JTN1"/>
<name>A0A2U1JTN1_9BACI</name>
<accession>A0A2U1JTN1</accession>
<comment type="caution">
    <text evidence="1">The sequence shown here is derived from an EMBL/GenBank/DDBJ whole genome shotgun (WGS) entry which is preliminary data.</text>
</comment>
<dbReference type="Proteomes" id="UP000245998">
    <property type="component" value="Unassembled WGS sequence"/>
</dbReference>
<reference evidence="1 2" key="1">
    <citation type="submission" date="2018-04" db="EMBL/GenBank/DDBJ databases">
        <title>Camelliibacillus theae gen. nov., sp. nov., isolated from Pu'er tea.</title>
        <authorList>
            <person name="Niu L."/>
        </authorList>
    </citation>
    <scope>NUCLEOTIDE SEQUENCE [LARGE SCALE GENOMIC DNA]</scope>
    <source>
        <strain evidence="1 2">T8</strain>
    </source>
</reference>
<dbReference type="InterPro" id="IPR026838">
    <property type="entry name" value="YheC/D"/>
</dbReference>
<protein>
    <submittedName>
        <fullName evidence="1">Glutathione synthetase</fullName>
    </submittedName>
</protein>